<keyword evidence="1" id="KW-0812">Transmembrane</keyword>
<gene>
    <name evidence="2" type="ORF">JZM24_12875</name>
</gene>
<accession>A0ABS5YCU4</accession>
<feature type="transmembrane region" description="Helical" evidence="1">
    <location>
        <begin position="37"/>
        <end position="54"/>
    </location>
</feature>
<dbReference type="Proteomes" id="UP000811282">
    <property type="component" value="Unassembled WGS sequence"/>
</dbReference>
<comment type="caution">
    <text evidence="2">The sequence shown here is derived from an EMBL/GenBank/DDBJ whole genome shotgun (WGS) entry which is preliminary data.</text>
</comment>
<keyword evidence="1" id="KW-0472">Membrane</keyword>
<sequence>MKPAAVSFLPNIPVLGIWLLVYYLSGIISMQFDNPELHVALIWFPAGVSTAAFLRYSMRHWPVLLLSFITINLLVNHSFSGHLL</sequence>
<organism evidence="2 3">
    <name type="scientific">Candidatus Sodalis endolongispinus</name>
    <dbReference type="NCBI Taxonomy" id="2812662"/>
    <lineage>
        <taxon>Bacteria</taxon>
        <taxon>Pseudomonadati</taxon>
        <taxon>Pseudomonadota</taxon>
        <taxon>Gammaproteobacteria</taxon>
        <taxon>Enterobacterales</taxon>
        <taxon>Bruguierivoracaceae</taxon>
        <taxon>Sodalis</taxon>
    </lineage>
</organism>
<dbReference type="EMBL" id="JAFJYC010000001">
    <property type="protein sequence ID" value="MBT9432803.1"/>
    <property type="molecule type" value="Genomic_DNA"/>
</dbReference>
<protein>
    <submittedName>
        <fullName evidence="2">Uncharacterized protein</fullName>
    </submittedName>
</protein>
<evidence type="ECO:0000313" key="2">
    <source>
        <dbReference type="EMBL" id="MBT9432803.1"/>
    </source>
</evidence>
<feature type="transmembrane region" description="Helical" evidence="1">
    <location>
        <begin position="61"/>
        <end position="79"/>
    </location>
</feature>
<feature type="transmembrane region" description="Helical" evidence="1">
    <location>
        <begin position="12"/>
        <end position="31"/>
    </location>
</feature>
<proteinExistence type="predicted"/>
<dbReference type="RefSeq" id="WP_215669912.1">
    <property type="nucleotide sequence ID" value="NZ_JAFJYC010000001.1"/>
</dbReference>
<keyword evidence="3" id="KW-1185">Reference proteome</keyword>
<evidence type="ECO:0000256" key="1">
    <source>
        <dbReference type="SAM" id="Phobius"/>
    </source>
</evidence>
<name>A0ABS5YCU4_9GAMM</name>
<evidence type="ECO:0000313" key="3">
    <source>
        <dbReference type="Proteomes" id="UP000811282"/>
    </source>
</evidence>
<reference evidence="2 3" key="1">
    <citation type="journal article" date="2021" name="Genome Biol. Evol.">
        <title>The evolution of interdependence in a four-way mealybug symbiosis.</title>
        <authorList>
            <person name="Garber A.I."/>
            <person name="Kupper M."/>
            <person name="Laetsch D.R."/>
            <person name="Weldon S.R."/>
            <person name="Ladinsky M.S."/>
            <person name="Bjorkman P.J."/>
            <person name="McCutcheon J.P."/>
        </authorList>
    </citation>
    <scope>NUCLEOTIDE SEQUENCE [LARGE SCALE GENOMIC DNA]</scope>
    <source>
        <strain evidence="2">SOD</strain>
    </source>
</reference>
<keyword evidence="1" id="KW-1133">Transmembrane helix</keyword>